<protein>
    <submittedName>
        <fullName evidence="1">Uncharacterized protein</fullName>
    </submittedName>
</protein>
<gene>
    <name evidence="1" type="ORF">CW354_02940</name>
</gene>
<evidence type="ECO:0000313" key="1">
    <source>
        <dbReference type="EMBL" id="PQA88923.1"/>
    </source>
</evidence>
<reference evidence="1 2" key="1">
    <citation type="submission" date="2017-12" db="EMBL/GenBank/DDBJ databases">
        <authorList>
            <person name="Hurst M.R.H."/>
        </authorList>
    </citation>
    <scope>NUCLEOTIDE SEQUENCE [LARGE SCALE GENOMIC DNA]</scope>
    <source>
        <strain evidence="1 2">SY-3-19</strain>
    </source>
</reference>
<comment type="caution">
    <text evidence="1">The sequence shown here is derived from an EMBL/GenBank/DDBJ whole genome shotgun (WGS) entry which is preliminary data.</text>
</comment>
<accession>A0A2S7K8W5</accession>
<proteinExistence type="predicted"/>
<dbReference type="Proteomes" id="UP000239504">
    <property type="component" value="Unassembled WGS sequence"/>
</dbReference>
<dbReference type="OrthoDB" id="7629110at2"/>
<dbReference type="RefSeq" id="WP_104828560.1">
    <property type="nucleotide sequence ID" value="NZ_PJCH01000003.1"/>
</dbReference>
<organism evidence="1 2">
    <name type="scientific">Hyphococcus luteus</name>
    <dbReference type="NCBI Taxonomy" id="2058213"/>
    <lineage>
        <taxon>Bacteria</taxon>
        <taxon>Pseudomonadati</taxon>
        <taxon>Pseudomonadota</taxon>
        <taxon>Alphaproteobacteria</taxon>
        <taxon>Parvularculales</taxon>
        <taxon>Parvularculaceae</taxon>
        <taxon>Hyphococcus</taxon>
    </lineage>
</organism>
<keyword evidence="2" id="KW-1185">Reference proteome</keyword>
<dbReference type="EMBL" id="PJCH01000003">
    <property type="protein sequence ID" value="PQA88923.1"/>
    <property type="molecule type" value="Genomic_DNA"/>
</dbReference>
<dbReference type="AlphaFoldDB" id="A0A2S7K8W5"/>
<evidence type="ECO:0000313" key="2">
    <source>
        <dbReference type="Proteomes" id="UP000239504"/>
    </source>
</evidence>
<sequence length="217" mass="23535">MLAAENWCVKVQDKVYGPYTTQEMRNFALQGRLARWSLVAPAGGQSWREARSELVFANIFSTPAQANDTSPVSSDRAFGKRIDCDSIVNENAPKDQLTDYVPAKTVKAKRAARADHNGVSETGAANFIVIFDVVSAAASRVEAAMLGLGPAFRIADNVWHVTCELTAVGVRNAITPYLRGSESIFVVDATRGRSSWANYAPEPNAKITAAHFKSKQA</sequence>
<name>A0A2S7K8W5_9PROT</name>